<dbReference type="InterPro" id="IPR014908">
    <property type="entry name" value="Nucleoporin_Nup133/Nup155_N"/>
</dbReference>
<dbReference type="AlphaFoldDB" id="A0A1I7X780"/>
<dbReference type="GO" id="GO:0017056">
    <property type="term" value="F:structural constituent of nuclear pore"/>
    <property type="evidence" value="ECO:0007669"/>
    <property type="project" value="InterPro"/>
</dbReference>
<dbReference type="GO" id="GO:0036228">
    <property type="term" value="P:protein localization to nuclear inner membrane"/>
    <property type="evidence" value="ECO:0007669"/>
    <property type="project" value="TreeGrafter"/>
</dbReference>
<dbReference type="GO" id="GO:0006606">
    <property type="term" value="P:protein import into nucleus"/>
    <property type="evidence" value="ECO:0007669"/>
    <property type="project" value="TreeGrafter"/>
</dbReference>
<evidence type="ECO:0000256" key="1">
    <source>
        <dbReference type="ARBA" id="ARBA00004123"/>
    </source>
</evidence>
<evidence type="ECO:0000313" key="6">
    <source>
        <dbReference type="WBParaSite" id="Hba_13474"/>
    </source>
</evidence>
<keyword evidence="3" id="KW-0539">Nucleus</keyword>
<keyword evidence="2" id="KW-0813">Transport</keyword>
<name>A0A1I7X780_HETBA</name>
<evidence type="ECO:0000313" key="5">
    <source>
        <dbReference type="Proteomes" id="UP000095283"/>
    </source>
</evidence>
<feature type="domain" description="Nucleoporin Nup133/Nup155-like N-terminal" evidence="4">
    <location>
        <begin position="63"/>
        <end position="212"/>
    </location>
</feature>
<proteinExistence type="predicted"/>
<dbReference type="GO" id="GO:0044611">
    <property type="term" value="C:nuclear pore inner ring"/>
    <property type="evidence" value="ECO:0007669"/>
    <property type="project" value="TreeGrafter"/>
</dbReference>
<organism evidence="5 6">
    <name type="scientific">Heterorhabditis bacteriophora</name>
    <name type="common">Entomopathogenic nematode worm</name>
    <dbReference type="NCBI Taxonomy" id="37862"/>
    <lineage>
        <taxon>Eukaryota</taxon>
        <taxon>Metazoa</taxon>
        <taxon>Ecdysozoa</taxon>
        <taxon>Nematoda</taxon>
        <taxon>Chromadorea</taxon>
        <taxon>Rhabditida</taxon>
        <taxon>Rhabditina</taxon>
        <taxon>Rhabditomorpha</taxon>
        <taxon>Strongyloidea</taxon>
        <taxon>Heterorhabditidae</taxon>
        <taxon>Heterorhabditis</taxon>
    </lineage>
</organism>
<dbReference type="PANTHER" id="PTHR10350">
    <property type="entry name" value="NUCLEAR PORE COMPLEX PROTEIN NUP155"/>
    <property type="match status" value="1"/>
</dbReference>
<dbReference type="Pfam" id="PF08801">
    <property type="entry name" value="Nucleoporin_N"/>
    <property type="match status" value="1"/>
</dbReference>
<reference evidence="6" key="1">
    <citation type="submission" date="2016-11" db="UniProtKB">
        <authorList>
            <consortium name="WormBaseParasite"/>
        </authorList>
    </citation>
    <scope>IDENTIFICATION</scope>
</reference>
<accession>A0A1I7X780</accession>
<evidence type="ECO:0000256" key="2">
    <source>
        <dbReference type="ARBA" id="ARBA00022448"/>
    </source>
</evidence>
<dbReference type="GO" id="GO:0000972">
    <property type="term" value="P:transcription-dependent tethering of RNA polymerase II gene DNA at nuclear periphery"/>
    <property type="evidence" value="ECO:0007669"/>
    <property type="project" value="TreeGrafter"/>
</dbReference>
<dbReference type="GO" id="GO:0006405">
    <property type="term" value="P:RNA export from nucleus"/>
    <property type="evidence" value="ECO:0007669"/>
    <property type="project" value="TreeGrafter"/>
</dbReference>
<sequence>MSSSFGETPVADSVESAAQRVATHIQNTIDSADVYNKLTQNGSTPVSGLGDKFYTKGTPEFVLKRRISIPEELSHQIKNMRSQFSMGLFPEITRAWVVIDSDIFMWNYETNDDLAYFDAVQNTVLKVALVRVKSDVFASHITHGLVVGTVTDLSLYPVIMDSDPSSSISGMAIDASHYFKITLDNSTINDIVSTNNGRVFFTADDKLYEFIYEIAITTKGVRIYFSVVARNVAYLSGHGQYLSQLTSKSLSQQDVRPQCLRVAHVRFSPEVAPTSIYRDAHRGVSIAYADQSICVMATTNRHIVWALSDIFHPNTKVYCESMNDLHVTGNVWAIAPVSDKIIRTLPPEPGMLPRLLPHSFFRQSIEQRRRLIICSNEGVHEFQHLTPRDALQDALFEGGVEGRATVQLWQQLGPTEVLVLALSILTSEAAIDERIKDKVHQFYSSYN</sequence>
<dbReference type="InterPro" id="IPR004870">
    <property type="entry name" value="Nucleoporin_Nup155"/>
</dbReference>
<evidence type="ECO:0000259" key="4">
    <source>
        <dbReference type="Pfam" id="PF08801"/>
    </source>
</evidence>
<comment type="subcellular location">
    <subcellularLocation>
        <location evidence="1">Nucleus</location>
    </subcellularLocation>
</comment>
<dbReference type="Gene3D" id="1.20.58.1780">
    <property type="match status" value="1"/>
</dbReference>
<dbReference type="PANTHER" id="PTHR10350:SF6">
    <property type="entry name" value="NUCLEAR PORE COMPLEX PROTEIN NUP155"/>
    <property type="match status" value="1"/>
</dbReference>
<evidence type="ECO:0000256" key="3">
    <source>
        <dbReference type="ARBA" id="ARBA00023242"/>
    </source>
</evidence>
<dbReference type="Proteomes" id="UP000095283">
    <property type="component" value="Unplaced"/>
</dbReference>
<dbReference type="WBParaSite" id="Hba_13474">
    <property type="protein sequence ID" value="Hba_13474"/>
    <property type="gene ID" value="Hba_13474"/>
</dbReference>
<protein>
    <submittedName>
        <fullName evidence="6">Nucleoporin_N domain-containing protein</fullName>
    </submittedName>
</protein>
<keyword evidence="5" id="KW-1185">Reference proteome</keyword>